<proteinExistence type="predicted"/>
<organism evidence="2 3">
    <name type="scientific">Collybiopsis confluens</name>
    <dbReference type="NCBI Taxonomy" id="2823264"/>
    <lineage>
        <taxon>Eukaryota</taxon>
        <taxon>Fungi</taxon>
        <taxon>Dikarya</taxon>
        <taxon>Basidiomycota</taxon>
        <taxon>Agaricomycotina</taxon>
        <taxon>Agaricomycetes</taxon>
        <taxon>Agaricomycetidae</taxon>
        <taxon>Agaricales</taxon>
        <taxon>Marasmiineae</taxon>
        <taxon>Omphalotaceae</taxon>
        <taxon>Collybiopsis</taxon>
    </lineage>
</organism>
<dbReference type="OrthoDB" id="2270193at2759"/>
<evidence type="ECO:0000313" key="3">
    <source>
        <dbReference type="Proteomes" id="UP000518752"/>
    </source>
</evidence>
<reference evidence="2 3" key="1">
    <citation type="journal article" date="2020" name="ISME J.">
        <title>Uncovering the hidden diversity of litter-decomposition mechanisms in mushroom-forming fungi.</title>
        <authorList>
            <person name="Floudas D."/>
            <person name="Bentzer J."/>
            <person name="Ahren D."/>
            <person name="Johansson T."/>
            <person name="Persson P."/>
            <person name="Tunlid A."/>
        </authorList>
    </citation>
    <scope>NUCLEOTIDE SEQUENCE [LARGE SCALE GENOMIC DNA]</scope>
    <source>
        <strain evidence="2 3">CBS 406.79</strain>
    </source>
</reference>
<dbReference type="InterPro" id="IPR057683">
    <property type="entry name" value="DUF7923"/>
</dbReference>
<evidence type="ECO:0000259" key="1">
    <source>
        <dbReference type="Pfam" id="PF25540"/>
    </source>
</evidence>
<comment type="caution">
    <text evidence="2">The sequence shown here is derived from an EMBL/GenBank/DDBJ whole genome shotgun (WGS) entry which is preliminary data.</text>
</comment>
<dbReference type="PANTHER" id="PTHR37543">
    <property type="entry name" value="CCCH ZINC FINGER DNA BINDING PROTEIN (AFU_ORTHOLOGUE AFUA_5G12760)"/>
    <property type="match status" value="1"/>
</dbReference>
<protein>
    <recommendedName>
        <fullName evidence="1">DUF7923 domain-containing protein</fullName>
    </recommendedName>
</protein>
<accession>A0A8H5MGM7</accession>
<dbReference type="Proteomes" id="UP000518752">
    <property type="component" value="Unassembled WGS sequence"/>
</dbReference>
<dbReference type="AlphaFoldDB" id="A0A8H5MGM7"/>
<keyword evidence="3" id="KW-1185">Reference proteome</keyword>
<dbReference type="PANTHER" id="PTHR37543:SF1">
    <property type="entry name" value="CCCH ZINC FINGER DNA BINDING PROTEIN (AFU_ORTHOLOGUE AFUA_5G12760)"/>
    <property type="match status" value="1"/>
</dbReference>
<feature type="domain" description="DUF7923" evidence="1">
    <location>
        <begin position="133"/>
        <end position="309"/>
    </location>
</feature>
<dbReference type="EMBL" id="JAACJN010000001">
    <property type="protein sequence ID" value="KAF5393755.1"/>
    <property type="molecule type" value="Genomic_DNA"/>
</dbReference>
<dbReference type="Pfam" id="PF25540">
    <property type="entry name" value="DUF7923"/>
    <property type="match status" value="1"/>
</dbReference>
<evidence type="ECO:0000313" key="2">
    <source>
        <dbReference type="EMBL" id="KAF5393755.1"/>
    </source>
</evidence>
<name>A0A8H5MGM7_9AGAR</name>
<sequence length="418" mass="46155">MPKATVLSSSNDPLCLPPALLKANIFLLKGRKYKDCWHSFSPLIIMDSFAEINANGQIPYIRIKGLFEQLSGEFQSLMSERSLQVDSIKKLESHLNVYQRAFSDVNTELARCQTQKLETEKQKEDLESRLKGHRVITLIDGDGAIFSKDLIAQGQAGGLRAAQNLSDYIIQHLTDNFGSHPYQLWVYVFLNKKGLMETLGKISVSLKNNFEDFLTGFNQAAERFSMLDVGNAKEAADAKIKCHLEDDIRLPQTFKVIFGGCHDNGYVTNLRSQITAGYKNKLVLLKGYTEMATGIADMDLPVLTIPNLFIPQKIVNETVAPRFSSYSSATKVPPPIGASADTSKLQLKEAPAKSQTASPPTSYSAVAAYSYKRELTPDLVESEGSASGESDYLDELPHDAVVAAMAQSSRYINPNIVE</sequence>
<gene>
    <name evidence="2" type="ORF">D9757_000158</name>
</gene>